<accession>A0A0G2Y2Z1</accession>
<evidence type="ECO:0000313" key="1">
    <source>
        <dbReference type="EMBL" id="AKI80118.1"/>
    </source>
</evidence>
<keyword evidence="2" id="KW-1185">Reference proteome</keyword>
<protein>
    <submittedName>
        <fullName evidence="1">Uncharacterized protein</fullName>
    </submittedName>
</protein>
<sequence>MKDPEIASLEYIRMYDVLGKEFYHFSERYTKIFTDVLQKKNLNTVVSVLYYKDKVERGELTEEQLQNMLAEKYLPKHLKEEADSRIKEMKERGEI</sequence>
<evidence type="ECO:0000313" key="2">
    <source>
        <dbReference type="Proteomes" id="UP000240461"/>
    </source>
</evidence>
<reference evidence="1 2" key="1">
    <citation type="submission" date="2014-10" db="EMBL/GenBank/DDBJ databases">
        <title>Pan-genome analysis of Brazilian lineage A amoebal mimiviruses.</title>
        <authorList>
            <person name="Assis F.L."/>
            <person name="Abrahao J.S."/>
            <person name="Kroon E.G."/>
            <person name="Dornas F.P."/>
            <person name="Andrade K.R."/>
            <person name="Borato P.V.M."/>
            <person name="Pilotto M.R."/>
            <person name="Benamar S."/>
            <person name="LaScola B."/>
            <person name="Colson P."/>
        </authorList>
    </citation>
    <scope>NUCLEOTIDE SEQUENCE [LARGE SCALE GENOMIC DNA]</scope>
    <source>
        <strain evidence="1 2">Kroon</strain>
    </source>
</reference>
<dbReference type="EMBL" id="KM982402">
    <property type="protein sequence ID" value="AKI80118.1"/>
    <property type="molecule type" value="Genomic_DNA"/>
</dbReference>
<name>A0A0G2Y2Z1_9VIRU</name>
<dbReference type="Proteomes" id="UP000240461">
    <property type="component" value="Segment"/>
</dbReference>
<dbReference type="KEGG" id="vg:80513916"/>
<proteinExistence type="predicted"/>
<organism evidence="1 2">
    <name type="scientific">Acanthamoeba polyphaga mimivirus Kroon</name>
    <dbReference type="NCBI Taxonomy" id="3069720"/>
    <lineage>
        <taxon>Viruses</taxon>
        <taxon>Varidnaviria</taxon>
        <taxon>Bamfordvirae</taxon>
        <taxon>Nucleocytoviricota</taxon>
        <taxon>Megaviricetes</taxon>
        <taxon>Imitervirales</taxon>
        <taxon>Mimiviridae</taxon>
        <taxon>Megamimivirinae</taxon>
        <taxon>Mimivirus</taxon>
        <taxon>Mimivirus lagoaense</taxon>
    </lineage>
</organism>